<dbReference type="EMBL" id="WJWF01000035">
    <property type="protein sequence ID" value="MRL38498.1"/>
    <property type="molecule type" value="Genomic_DNA"/>
</dbReference>
<dbReference type="Pfam" id="PF10988">
    <property type="entry name" value="DUF2807"/>
    <property type="match status" value="1"/>
</dbReference>
<reference evidence="2" key="1">
    <citation type="submission" date="2019-10" db="EMBL/GenBank/DDBJ databases">
        <title>Molecular typing, antibiotic resistance determination and virulence profiling for 36 multidrug-resistant clinical Klebsiella pneumoniae isolates using second- and third-generation sequencing.</title>
        <authorList>
            <person name="Shelenkov A."/>
            <person name="Mikhaylova Y."/>
            <person name="Yanushevich Y."/>
            <person name="Samoilov A."/>
            <person name="Petrova L."/>
            <person name="Fomina V."/>
            <person name="Gusarov V."/>
            <person name="Zamyatin M."/>
            <person name="Shagin D."/>
        </authorList>
    </citation>
    <scope>NUCLEOTIDE SEQUENCE [LARGE SCALE GENOMIC DNA]</scope>
    <source>
        <strain evidence="2">CriePir115</strain>
    </source>
</reference>
<proteinExistence type="predicted"/>
<organism evidence="2">
    <name type="scientific">Klebsiella pneumoniae</name>
    <dbReference type="NCBI Taxonomy" id="573"/>
    <lineage>
        <taxon>Bacteria</taxon>
        <taxon>Pseudomonadati</taxon>
        <taxon>Pseudomonadota</taxon>
        <taxon>Gammaproteobacteria</taxon>
        <taxon>Enterobacterales</taxon>
        <taxon>Enterobacteriaceae</taxon>
        <taxon>Klebsiella/Raoultella group</taxon>
        <taxon>Klebsiella</taxon>
        <taxon>Klebsiella pneumoniae complex</taxon>
    </lineage>
</organism>
<dbReference type="AlphaFoldDB" id="A0A9J6S632"/>
<feature type="domain" description="Putative auto-transporter adhesin head GIN" evidence="1">
    <location>
        <begin position="37"/>
        <end position="256"/>
    </location>
</feature>
<comment type="caution">
    <text evidence="2">The sequence shown here is derived from an EMBL/GenBank/DDBJ whole genome shotgun (WGS) entry which is preliminary data.</text>
</comment>
<dbReference type="InterPro" id="IPR021255">
    <property type="entry name" value="DUF2807"/>
</dbReference>
<accession>A0A9J6S632</accession>
<gene>
    <name evidence="2" type="ORF">GJJ18_24130</name>
</gene>
<protein>
    <submittedName>
        <fullName evidence="2">DUF2807 domain-containing protein</fullName>
    </submittedName>
</protein>
<dbReference type="Gene3D" id="2.160.20.120">
    <property type="match status" value="2"/>
</dbReference>
<sequence>MNTSCSLNLMADAADYSDWKRANGYQKEERPIQATRQVVIKGAWPVVIFRGSKLQLVVAARTGTGLKYIETYIDGQNLVVRQKGNAVIRTGNHLSVSGSGNIVSAGDVYERGDISISVTGNGNIIAGGVFRSQRKLISTETMVREEWADLSDVIIGISVPRIPDVVLQGSSDLTLCNIKQSSLAISIQGSGDVKATGSVERLRVDVDGSGDVNADQLMSLSAEVHVAGSGDVRTWVCESMKASVKGSGDIVVRGNPKERDCSVVGSGEIRFR</sequence>
<name>A0A9J6S632_KLEPN</name>
<evidence type="ECO:0000259" key="1">
    <source>
        <dbReference type="Pfam" id="PF10988"/>
    </source>
</evidence>
<evidence type="ECO:0000313" key="2">
    <source>
        <dbReference type="EMBL" id="MRL38498.1"/>
    </source>
</evidence>